<dbReference type="Proteomes" id="UP000238350">
    <property type="component" value="Unassembled WGS sequence"/>
</dbReference>
<dbReference type="InterPro" id="IPR000183">
    <property type="entry name" value="Orn/DAP/Arg_de-COase"/>
</dbReference>
<organism evidence="8 9">
    <name type="scientific">Wickerhamiella sorbophila</name>
    <dbReference type="NCBI Taxonomy" id="45607"/>
    <lineage>
        <taxon>Eukaryota</taxon>
        <taxon>Fungi</taxon>
        <taxon>Dikarya</taxon>
        <taxon>Ascomycota</taxon>
        <taxon>Saccharomycotina</taxon>
        <taxon>Dipodascomycetes</taxon>
        <taxon>Dipodascales</taxon>
        <taxon>Trichomonascaceae</taxon>
        <taxon>Wickerhamiella</taxon>
    </lineage>
</organism>
<dbReference type="GO" id="GO:0005737">
    <property type="term" value="C:cytoplasm"/>
    <property type="evidence" value="ECO:0007669"/>
    <property type="project" value="TreeGrafter"/>
</dbReference>
<dbReference type="InterPro" id="IPR022644">
    <property type="entry name" value="De-COase2_N"/>
</dbReference>
<dbReference type="GO" id="GO:0004586">
    <property type="term" value="F:ornithine decarboxylase activity"/>
    <property type="evidence" value="ECO:0007669"/>
    <property type="project" value="TreeGrafter"/>
</dbReference>
<evidence type="ECO:0000256" key="1">
    <source>
        <dbReference type="ARBA" id="ARBA00001933"/>
    </source>
</evidence>
<evidence type="ECO:0000259" key="7">
    <source>
        <dbReference type="Pfam" id="PF02784"/>
    </source>
</evidence>
<dbReference type="RefSeq" id="XP_024666002.1">
    <property type="nucleotide sequence ID" value="XM_024810234.1"/>
</dbReference>
<comment type="cofactor">
    <cofactor evidence="1 6">
        <name>pyridoxal 5'-phosphate</name>
        <dbReference type="ChEBI" id="CHEBI:597326"/>
    </cofactor>
</comment>
<evidence type="ECO:0000313" key="9">
    <source>
        <dbReference type="Proteomes" id="UP000238350"/>
    </source>
</evidence>
<accession>A0A2T0FM57</accession>
<evidence type="ECO:0000256" key="2">
    <source>
        <dbReference type="ARBA" id="ARBA00008872"/>
    </source>
</evidence>
<comment type="caution">
    <text evidence="8">The sequence shown here is derived from an EMBL/GenBank/DDBJ whole genome shotgun (WGS) entry which is preliminary data.</text>
</comment>
<dbReference type="GeneID" id="36517425"/>
<dbReference type="InterPro" id="IPR022657">
    <property type="entry name" value="De-COase2_CS"/>
</dbReference>
<proteinExistence type="inferred from homology"/>
<dbReference type="FunFam" id="3.20.20.10:FF:000005">
    <property type="entry name" value="Ornithine decarboxylase"/>
    <property type="match status" value="1"/>
</dbReference>
<dbReference type="CDD" id="cd00622">
    <property type="entry name" value="PLPDE_III_ODC"/>
    <property type="match status" value="1"/>
</dbReference>
<dbReference type="PANTHER" id="PTHR11482">
    <property type="entry name" value="ARGININE/DIAMINOPIMELATE/ORNITHINE DECARBOXYLASE"/>
    <property type="match status" value="1"/>
</dbReference>
<dbReference type="PRINTS" id="PR01182">
    <property type="entry name" value="ORNDCRBXLASE"/>
</dbReference>
<evidence type="ECO:0000256" key="3">
    <source>
        <dbReference type="ARBA" id="ARBA00022793"/>
    </source>
</evidence>
<dbReference type="SUPFAM" id="SSF51419">
    <property type="entry name" value="PLP-binding barrel"/>
    <property type="match status" value="1"/>
</dbReference>
<dbReference type="EMBL" id="NDIQ01000022">
    <property type="protein sequence ID" value="PRT56057.1"/>
    <property type="molecule type" value="Genomic_DNA"/>
</dbReference>
<evidence type="ECO:0000313" key="8">
    <source>
        <dbReference type="EMBL" id="PRT56057.1"/>
    </source>
</evidence>
<keyword evidence="9" id="KW-1185">Reference proteome</keyword>
<evidence type="ECO:0000256" key="5">
    <source>
        <dbReference type="ARBA" id="ARBA00023239"/>
    </source>
</evidence>
<feature type="domain" description="Orn/DAP/Arg decarboxylase 2 N-terminal" evidence="7">
    <location>
        <begin position="60"/>
        <end position="287"/>
    </location>
</feature>
<reference evidence="8 9" key="1">
    <citation type="submission" date="2017-04" db="EMBL/GenBank/DDBJ databases">
        <title>Genome sequencing of [Candida] sorbophila.</title>
        <authorList>
            <person name="Ahn J.O."/>
        </authorList>
    </citation>
    <scope>NUCLEOTIDE SEQUENCE [LARGE SCALE GENOMIC DNA]</scope>
    <source>
        <strain evidence="8 9">DS02</strain>
    </source>
</reference>
<sequence>MSCPTVAPLARASLLSRIGNVQEHVTSHDLVHKTMRMIVASRAKESHPSEDSFFVGDLGVVAHQVRSWRDNLPSVQPHYAVKCNSEPQVLRLLAGLDVSFDCASKHEISEVLPLIRDPRRIVYANTVKHPSYIRYAAEVGVKRMTFDSVDELHKIKENHPDAELLLRIVTDDSASLCRLSCKFGAPPDMWPDLLKTARDIGLNVIGVAFHVGSGCTNSESYRDAIRDARLAFAEAEAYGHTMRVLDIGGGFETETFVDTAKHIRSAISEFHFENTELIAEPGRFFVSKAFTLATCVLGRRLTKSDASEGMLYLSDGVYGNLNLIIFDHQVVQPTLLEAGGSSDTTMTASVWGPTCDGLDRINQVVEFPRTVNVGDWLYFENVGAYSLSASTSFNGFNRGCEIHYVYSGVH</sequence>
<dbReference type="GO" id="GO:0033387">
    <property type="term" value="P:putrescine biosynthetic process from arginine, via ornithine"/>
    <property type="evidence" value="ECO:0007669"/>
    <property type="project" value="TreeGrafter"/>
</dbReference>
<evidence type="ECO:0000256" key="4">
    <source>
        <dbReference type="ARBA" id="ARBA00022898"/>
    </source>
</evidence>
<dbReference type="SUPFAM" id="SSF50621">
    <property type="entry name" value="Alanine racemase C-terminal domain-like"/>
    <property type="match status" value="1"/>
</dbReference>
<dbReference type="OrthoDB" id="5034579at2759"/>
<dbReference type="Gene3D" id="3.20.20.10">
    <property type="entry name" value="Alanine racemase"/>
    <property type="match status" value="1"/>
</dbReference>
<keyword evidence="3" id="KW-0210">Decarboxylase</keyword>
<comment type="similarity">
    <text evidence="2">Belongs to the Orn/Lys/Arg decarboxylase class-II family.</text>
</comment>
<dbReference type="PRINTS" id="PR01179">
    <property type="entry name" value="ODADCRBXLASE"/>
</dbReference>
<dbReference type="STRING" id="45607.A0A2T0FM57"/>
<dbReference type="Gene3D" id="2.40.37.10">
    <property type="entry name" value="Lyase, Ornithine Decarboxylase, Chain A, domain 1"/>
    <property type="match status" value="1"/>
</dbReference>
<feature type="active site" description="Proton donor" evidence="6">
    <location>
        <position position="355"/>
    </location>
</feature>
<dbReference type="InterPro" id="IPR009006">
    <property type="entry name" value="Ala_racemase/Decarboxylase_C"/>
</dbReference>
<dbReference type="InterPro" id="IPR002433">
    <property type="entry name" value="Orn_de-COase"/>
</dbReference>
<feature type="modified residue" description="N6-(pyridoxal phosphate)lysine" evidence="6">
    <location>
        <position position="82"/>
    </location>
</feature>
<evidence type="ECO:0000256" key="6">
    <source>
        <dbReference type="PIRSR" id="PIRSR600183-50"/>
    </source>
</evidence>
<dbReference type="PROSITE" id="PS00879">
    <property type="entry name" value="ODR_DC_2_2"/>
    <property type="match status" value="1"/>
</dbReference>
<keyword evidence="5" id="KW-0456">Lyase</keyword>
<dbReference type="InterPro" id="IPR029066">
    <property type="entry name" value="PLP-binding_barrel"/>
</dbReference>
<dbReference type="Pfam" id="PF02784">
    <property type="entry name" value="Orn_Arg_deC_N"/>
    <property type="match status" value="1"/>
</dbReference>
<gene>
    <name evidence="8" type="ORF">B9G98_03677</name>
</gene>
<dbReference type="PANTHER" id="PTHR11482:SF6">
    <property type="entry name" value="ORNITHINE DECARBOXYLASE 1-RELATED"/>
    <property type="match status" value="1"/>
</dbReference>
<name>A0A2T0FM57_9ASCO</name>
<keyword evidence="4 6" id="KW-0663">Pyridoxal phosphate</keyword>
<dbReference type="AlphaFoldDB" id="A0A2T0FM57"/>
<protein>
    <submittedName>
        <fullName evidence="8">Ornithine decarboxylase</fullName>
    </submittedName>
</protein>